<dbReference type="PANTHER" id="PTHR24421">
    <property type="entry name" value="NITRATE/NITRITE SENSOR PROTEIN NARX-RELATED"/>
    <property type="match status" value="1"/>
</dbReference>
<evidence type="ECO:0000256" key="2">
    <source>
        <dbReference type="ARBA" id="ARBA00022777"/>
    </source>
</evidence>
<keyword evidence="2 6" id="KW-0418">Kinase</keyword>
<protein>
    <submittedName>
        <fullName evidence="6">Sensor histidine kinase DesK</fullName>
        <ecNumber evidence="6">2.7.13.3</ecNumber>
    </submittedName>
</protein>
<feature type="transmembrane region" description="Helical" evidence="4">
    <location>
        <begin position="155"/>
        <end position="174"/>
    </location>
</feature>
<evidence type="ECO:0000313" key="6">
    <source>
        <dbReference type="EMBL" id="WOC12454.1"/>
    </source>
</evidence>
<evidence type="ECO:0000259" key="5">
    <source>
        <dbReference type="Pfam" id="PF07730"/>
    </source>
</evidence>
<dbReference type="Pfam" id="PF07730">
    <property type="entry name" value="HisKA_3"/>
    <property type="match status" value="1"/>
</dbReference>
<name>A0AA97CV92_9ACTN</name>
<proteinExistence type="predicted"/>
<dbReference type="AlphaFoldDB" id="A0AA97CV92"/>
<feature type="transmembrane region" description="Helical" evidence="4">
    <location>
        <begin position="95"/>
        <end position="118"/>
    </location>
</feature>
<keyword evidence="4" id="KW-0812">Transmembrane</keyword>
<evidence type="ECO:0000256" key="4">
    <source>
        <dbReference type="SAM" id="Phobius"/>
    </source>
</evidence>
<feature type="transmembrane region" description="Helical" evidence="4">
    <location>
        <begin position="51"/>
        <end position="75"/>
    </location>
</feature>
<sequence>MSPVLSRDRIVAFVDDDRMPWRQWRWVFGAVWMIFLVYPVISVAQSDNTPFVKVLGFVDLGVFATVYLVACMLLMNAVPSDDADHDRTRWLVSGVQVVLACLMFPIIHEQTFALAGFLMAVVSFIAPRRVHVVAIVALIASSYVVPRLLGWDVDFGVIAIMVAIGMTMIAIRAVSERERDREQSVERQRELNAELAVVAERESVARDVHDILGHSLTVISVKSELACRLIDLDPERAKAEIIEVNALSREALAEVRATVGRLRTPDLPSVLASAASALSAAGIAADLPGPAAVGTPHATLFAWVLRESITNVVRHSGATSCRVRVGRDEITVADDGAGSALLTYGNGLRGLSERVVDAGGALRVQSDDRGTVVTATVRDRVGREPAAAAHDGMNR</sequence>
<dbReference type="Gene3D" id="1.20.5.1930">
    <property type="match status" value="1"/>
</dbReference>
<dbReference type="InterPro" id="IPR050482">
    <property type="entry name" value="Sensor_HK_TwoCompSys"/>
</dbReference>
<dbReference type="GO" id="GO:0000155">
    <property type="term" value="F:phosphorelay sensor kinase activity"/>
    <property type="evidence" value="ECO:0007669"/>
    <property type="project" value="InterPro"/>
</dbReference>
<dbReference type="InterPro" id="IPR036890">
    <property type="entry name" value="HATPase_C_sf"/>
</dbReference>
<dbReference type="RefSeq" id="WP_420041684.1">
    <property type="nucleotide sequence ID" value="NZ_CP128986.1"/>
</dbReference>
<feature type="transmembrane region" description="Helical" evidence="4">
    <location>
        <begin position="24"/>
        <end position="44"/>
    </location>
</feature>
<dbReference type="InterPro" id="IPR011712">
    <property type="entry name" value="Sig_transdc_His_kin_sub3_dim/P"/>
</dbReference>
<organism evidence="6">
    <name type="scientific">Gordonia sp. MP11Mi</name>
    <dbReference type="NCBI Taxonomy" id="3022769"/>
    <lineage>
        <taxon>Bacteria</taxon>
        <taxon>Bacillati</taxon>
        <taxon>Actinomycetota</taxon>
        <taxon>Actinomycetes</taxon>
        <taxon>Mycobacteriales</taxon>
        <taxon>Gordoniaceae</taxon>
        <taxon>Gordonia</taxon>
    </lineage>
</organism>
<dbReference type="Gene3D" id="3.30.565.10">
    <property type="entry name" value="Histidine kinase-like ATPase, C-terminal domain"/>
    <property type="match status" value="1"/>
</dbReference>
<dbReference type="PANTHER" id="PTHR24421:SF63">
    <property type="entry name" value="SENSOR HISTIDINE KINASE DESK"/>
    <property type="match status" value="1"/>
</dbReference>
<keyword evidence="4" id="KW-1133">Transmembrane helix</keyword>
<keyword evidence="3" id="KW-0902">Two-component regulatory system</keyword>
<dbReference type="CDD" id="cd16917">
    <property type="entry name" value="HATPase_UhpB-NarQ-NarX-like"/>
    <property type="match status" value="1"/>
</dbReference>
<evidence type="ECO:0000256" key="3">
    <source>
        <dbReference type="ARBA" id="ARBA00023012"/>
    </source>
</evidence>
<gene>
    <name evidence="6" type="primary">desK</name>
    <name evidence="6" type="ORF">MP11Mi_15400</name>
</gene>
<keyword evidence="1 6" id="KW-0808">Transferase</keyword>
<keyword evidence="4" id="KW-0472">Membrane</keyword>
<dbReference type="EC" id="2.7.13.3" evidence="6"/>
<evidence type="ECO:0000256" key="1">
    <source>
        <dbReference type="ARBA" id="ARBA00022679"/>
    </source>
</evidence>
<dbReference type="EMBL" id="CP128986">
    <property type="protein sequence ID" value="WOC12454.1"/>
    <property type="molecule type" value="Genomic_DNA"/>
</dbReference>
<reference evidence="6" key="1">
    <citation type="submission" date="2023-06" db="EMBL/GenBank/DDBJ databases">
        <title>Gordonia sp. nov. and Pseudochrobactrum sp. nov., two species isolated from the burying beetle Nicrophorus vespilloides.</title>
        <authorList>
            <person name="Poehlein A."/>
            <person name="Guzman J."/>
            <person name="Daniel R."/>
            <person name="Vilcinskas A."/>
        </authorList>
    </citation>
    <scope>NUCLEOTIDE SEQUENCE</scope>
    <source>
        <strain evidence="6">MP11Mi</strain>
    </source>
</reference>
<feature type="domain" description="Signal transduction histidine kinase subgroup 3 dimerisation and phosphoacceptor" evidence="5">
    <location>
        <begin position="200"/>
        <end position="266"/>
    </location>
</feature>
<dbReference type="GO" id="GO:0046983">
    <property type="term" value="F:protein dimerization activity"/>
    <property type="evidence" value="ECO:0007669"/>
    <property type="project" value="InterPro"/>
</dbReference>
<dbReference type="SUPFAM" id="SSF55874">
    <property type="entry name" value="ATPase domain of HSP90 chaperone/DNA topoisomerase II/histidine kinase"/>
    <property type="match status" value="1"/>
</dbReference>
<dbReference type="GO" id="GO:0016020">
    <property type="term" value="C:membrane"/>
    <property type="evidence" value="ECO:0007669"/>
    <property type="project" value="InterPro"/>
</dbReference>
<feature type="transmembrane region" description="Helical" evidence="4">
    <location>
        <begin position="130"/>
        <end position="149"/>
    </location>
</feature>
<accession>A0AA97CV92</accession>